<proteinExistence type="predicted"/>
<sequence>MKKKLSLLPTILILGLLSCEKNTITNQEAWKLVQGEDLLLNLDHRTAPNENYYQYVENFHGSESMVFHVRKDHSFKIYDLQSGQLKEEINYPVNGPGALPSVYGFYIHNEDSIFLSQQYHYRVLLTNGNLEVVDQLNLIPEGIKFNSSGYLPEESHIVQSTNFSSRFLPFINNGNFIFPSLYVGYADRTDYTIKGRIYTDYDLSNKEFHYRLPFPKSMQEKLWGGMLILNYGCYNPKTKKIVTSYSGFEYISVTSPSFNDTVKYFKATSEKFQEIRPAPKPYEVVEEEIDHYMNVPTFGGIYYDKFRDVYYRIGKFPKPEGYDGFKSDYLDPMANPRDWAIIVLDKDFKKLTEYTLKQPKDGIYFENCFVNKYGFYVAYVDYSKEDKLVFKGFVLEENQN</sequence>
<protein>
    <recommendedName>
        <fullName evidence="3">DUF4221 domain-containing protein</fullName>
    </recommendedName>
</protein>
<evidence type="ECO:0008006" key="3">
    <source>
        <dbReference type="Google" id="ProtNLM"/>
    </source>
</evidence>
<organism evidence="1 2">
    <name type="scientific">Algoriphagus boritolerans DSM 17298 = JCM 18970</name>
    <dbReference type="NCBI Taxonomy" id="1120964"/>
    <lineage>
        <taxon>Bacteria</taxon>
        <taxon>Pseudomonadati</taxon>
        <taxon>Bacteroidota</taxon>
        <taxon>Cytophagia</taxon>
        <taxon>Cytophagales</taxon>
        <taxon>Cyclobacteriaceae</taxon>
        <taxon>Algoriphagus</taxon>
    </lineage>
</organism>
<dbReference type="RefSeq" id="WP_160111198.1">
    <property type="nucleotide sequence ID" value="NZ_FNVR01000002.1"/>
</dbReference>
<gene>
    <name evidence="1" type="ORF">SAMN03080598_00631</name>
</gene>
<dbReference type="InterPro" id="IPR025316">
    <property type="entry name" value="DUF4221"/>
</dbReference>
<dbReference type="AlphaFoldDB" id="A0A1H5T121"/>
<dbReference type="PROSITE" id="PS51257">
    <property type="entry name" value="PROKAR_LIPOPROTEIN"/>
    <property type="match status" value="1"/>
</dbReference>
<accession>A0A1H5T121</accession>
<name>A0A1H5T121_9BACT</name>
<reference evidence="2" key="1">
    <citation type="submission" date="2016-10" db="EMBL/GenBank/DDBJ databases">
        <authorList>
            <person name="Varghese N."/>
            <person name="Submissions S."/>
        </authorList>
    </citation>
    <scope>NUCLEOTIDE SEQUENCE [LARGE SCALE GENOMIC DNA]</scope>
    <source>
        <strain evidence="2">DSM 17298</strain>
    </source>
</reference>
<evidence type="ECO:0000313" key="2">
    <source>
        <dbReference type="Proteomes" id="UP000236736"/>
    </source>
</evidence>
<dbReference type="Pfam" id="PF13970">
    <property type="entry name" value="DUF4221"/>
    <property type="match status" value="1"/>
</dbReference>
<dbReference type="STRING" id="1120964.GCA_001313265_04038"/>
<dbReference type="EMBL" id="FNVR01000002">
    <property type="protein sequence ID" value="SEF56479.1"/>
    <property type="molecule type" value="Genomic_DNA"/>
</dbReference>
<dbReference type="OrthoDB" id="826163at2"/>
<dbReference type="Proteomes" id="UP000236736">
    <property type="component" value="Unassembled WGS sequence"/>
</dbReference>
<evidence type="ECO:0000313" key="1">
    <source>
        <dbReference type="EMBL" id="SEF56479.1"/>
    </source>
</evidence>
<keyword evidence="2" id="KW-1185">Reference proteome</keyword>